<keyword evidence="2" id="KW-0813">Transport</keyword>
<proteinExistence type="inferred from homology"/>
<evidence type="ECO:0000259" key="5">
    <source>
        <dbReference type="PROSITE" id="PS50893"/>
    </source>
</evidence>
<dbReference type="Pfam" id="PF00005">
    <property type="entry name" value="ABC_tran"/>
    <property type="match status" value="1"/>
</dbReference>
<dbReference type="Proteomes" id="UP000307756">
    <property type="component" value="Unassembled WGS sequence"/>
</dbReference>
<keyword evidence="4 6" id="KW-0067">ATP-binding</keyword>
<dbReference type="OrthoDB" id="9804819at2"/>
<dbReference type="PANTHER" id="PTHR42711">
    <property type="entry name" value="ABC TRANSPORTER ATP-BINDING PROTEIN"/>
    <property type="match status" value="1"/>
</dbReference>
<organism evidence="6 7">
    <name type="scientific">Robertmurraya kyonggiensis</name>
    <dbReference type="NCBI Taxonomy" id="1037680"/>
    <lineage>
        <taxon>Bacteria</taxon>
        <taxon>Bacillati</taxon>
        <taxon>Bacillota</taxon>
        <taxon>Bacilli</taxon>
        <taxon>Bacillales</taxon>
        <taxon>Bacillaceae</taxon>
        <taxon>Robertmurraya</taxon>
    </lineage>
</organism>
<evidence type="ECO:0000256" key="1">
    <source>
        <dbReference type="ARBA" id="ARBA00005417"/>
    </source>
</evidence>
<dbReference type="InterPro" id="IPR027417">
    <property type="entry name" value="P-loop_NTPase"/>
</dbReference>
<dbReference type="InterPro" id="IPR003593">
    <property type="entry name" value="AAA+_ATPase"/>
</dbReference>
<keyword evidence="3" id="KW-0547">Nucleotide-binding</keyword>
<dbReference type="RefSeq" id="WP_136829916.1">
    <property type="nucleotide sequence ID" value="NZ_SWBM01000001.1"/>
</dbReference>
<protein>
    <submittedName>
        <fullName evidence="6">ABC transporter ATP-binding protein</fullName>
    </submittedName>
</protein>
<feature type="domain" description="ABC transporter" evidence="5">
    <location>
        <begin position="5"/>
        <end position="240"/>
    </location>
</feature>
<dbReference type="EMBL" id="SWBM01000001">
    <property type="protein sequence ID" value="TKC19098.1"/>
    <property type="molecule type" value="Genomic_DNA"/>
</dbReference>
<evidence type="ECO:0000256" key="3">
    <source>
        <dbReference type="ARBA" id="ARBA00022741"/>
    </source>
</evidence>
<dbReference type="GO" id="GO:0005524">
    <property type="term" value="F:ATP binding"/>
    <property type="evidence" value="ECO:0007669"/>
    <property type="project" value="UniProtKB-KW"/>
</dbReference>
<comment type="caution">
    <text evidence="6">The sequence shown here is derived from an EMBL/GenBank/DDBJ whole genome shotgun (WGS) entry which is preliminary data.</text>
</comment>
<keyword evidence="7" id="KW-1185">Reference proteome</keyword>
<sequence>MSKIIEVNGLSRTYKLKEGLKTALDNVSFEVEKGEVFGLLGPNGAGKTTTIKILTTLLLPTSGEVKIFGYDVVSDSNKIRDKINFVYGGEKGVYGRLTAKEYMHYFCTLYKIKNNNQNDLINNLLTLVQLHEAENQKIHTFSKGMIQRLHIARCLINNPQLIFLDEPTIGLDPLGAKLLRDIVKQLSEKGITIILTTHYMQEADELCDRIAFIRGGKITLIGKPDYIKKSCNNLNLFEATLSINDIEKLQKENFFRNLSIKTIKEPYYIINFEANEADIEFIMKYLSNFAEVLDIKKKEISLEDAYIFHMREVINK</sequence>
<dbReference type="GO" id="GO:0016887">
    <property type="term" value="F:ATP hydrolysis activity"/>
    <property type="evidence" value="ECO:0007669"/>
    <property type="project" value="InterPro"/>
</dbReference>
<dbReference type="SMART" id="SM00382">
    <property type="entry name" value="AAA"/>
    <property type="match status" value="1"/>
</dbReference>
<comment type="similarity">
    <text evidence="1">Belongs to the ABC transporter superfamily.</text>
</comment>
<dbReference type="AlphaFoldDB" id="A0A4U1DAC6"/>
<name>A0A4U1DAC6_9BACI</name>
<accession>A0A4U1DAC6</accession>
<dbReference type="PROSITE" id="PS50893">
    <property type="entry name" value="ABC_TRANSPORTER_2"/>
    <property type="match status" value="1"/>
</dbReference>
<dbReference type="SUPFAM" id="SSF52540">
    <property type="entry name" value="P-loop containing nucleoside triphosphate hydrolases"/>
    <property type="match status" value="1"/>
</dbReference>
<evidence type="ECO:0000313" key="7">
    <source>
        <dbReference type="Proteomes" id="UP000307756"/>
    </source>
</evidence>
<dbReference type="InterPro" id="IPR003439">
    <property type="entry name" value="ABC_transporter-like_ATP-bd"/>
</dbReference>
<gene>
    <name evidence="6" type="ORF">FA727_06005</name>
</gene>
<dbReference type="PANTHER" id="PTHR42711:SF5">
    <property type="entry name" value="ABC TRANSPORTER ATP-BINDING PROTEIN NATA"/>
    <property type="match status" value="1"/>
</dbReference>
<reference evidence="6 7" key="1">
    <citation type="journal article" date="2011" name="J. Microbiol.">
        <title>Bacillus kyonggiensis sp. nov., isolated from soil of a lettuce field.</title>
        <authorList>
            <person name="Dong K."/>
            <person name="Lee S."/>
        </authorList>
    </citation>
    <scope>NUCLEOTIDE SEQUENCE [LARGE SCALE GENOMIC DNA]</scope>
    <source>
        <strain evidence="6 7">NB22</strain>
    </source>
</reference>
<evidence type="ECO:0000256" key="2">
    <source>
        <dbReference type="ARBA" id="ARBA00022448"/>
    </source>
</evidence>
<dbReference type="Gene3D" id="3.40.50.300">
    <property type="entry name" value="P-loop containing nucleotide triphosphate hydrolases"/>
    <property type="match status" value="1"/>
</dbReference>
<evidence type="ECO:0000313" key="6">
    <source>
        <dbReference type="EMBL" id="TKC19098.1"/>
    </source>
</evidence>
<dbReference type="InterPro" id="IPR050763">
    <property type="entry name" value="ABC_transporter_ATP-binding"/>
</dbReference>
<evidence type="ECO:0000256" key="4">
    <source>
        <dbReference type="ARBA" id="ARBA00022840"/>
    </source>
</evidence>